<dbReference type="EMBL" id="CP011125">
    <property type="protein sequence ID" value="AKF07633.1"/>
    <property type="molecule type" value="Genomic_DNA"/>
</dbReference>
<evidence type="ECO:0000256" key="1">
    <source>
        <dbReference type="ARBA" id="ARBA00022741"/>
    </source>
</evidence>
<dbReference type="Gene3D" id="1.10.10.60">
    <property type="entry name" value="Homeodomain-like"/>
    <property type="match status" value="1"/>
</dbReference>
<proteinExistence type="predicted"/>
<protein>
    <submittedName>
        <fullName evidence="5">Sigma-54 dependent transcriptional regulator, Fis family</fullName>
    </submittedName>
</protein>
<dbReference type="SMART" id="SM00240">
    <property type="entry name" value="FHA"/>
    <property type="match status" value="1"/>
</dbReference>
<evidence type="ECO:0000259" key="3">
    <source>
        <dbReference type="PROSITE" id="PS50006"/>
    </source>
</evidence>
<dbReference type="PROSITE" id="PS50006">
    <property type="entry name" value="FHA_DOMAIN"/>
    <property type="match status" value="1"/>
</dbReference>
<sequence length="419" mass="45162">MDATREARVSATSRIGPGTGVLATDAGGTLVLRRVRVRVASGPDRGIERELDQGTMVVGSHPQADLVLTDTTVSRYHAELALLPAGVRVKDLRSTNGTFVGESRIESVLVPVGSEVRLGRTRVELLPSDVPLPDAPSEATRFGRLVGSSPAMRRLFGQLERVAATEVAVLIHGEPGTGKTEAARAIHDASSRARGPFVVIELGGVPAAAVGPAMSSALGGTLLLERIDEASGAVQDALSAALDRREREGIDVRVLATSRGDPRALVERGALRRDLWFHLASVRVEVPPLRERLEDLPRLVHALLEELGYPELRLGAAELGQLRVQRFDGNVRELRRTIEETLLRSAVPARPSSPPGEQVTDELARMPFKEAKDRLLDAFERGYVAQLLERAGGNLSRAAAEAGLDRNHLARLAKKHNLR</sequence>
<dbReference type="Gene3D" id="2.60.200.20">
    <property type="match status" value="1"/>
</dbReference>
<dbReference type="GO" id="GO:0005524">
    <property type="term" value="F:ATP binding"/>
    <property type="evidence" value="ECO:0007669"/>
    <property type="project" value="UniProtKB-KW"/>
</dbReference>
<dbReference type="SMART" id="SM00382">
    <property type="entry name" value="AAA"/>
    <property type="match status" value="1"/>
</dbReference>
<evidence type="ECO:0000313" key="6">
    <source>
        <dbReference type="Proteomes" id="UP000034883"/>
    </source>
</evidence>
<keyword evidence="2" id="KW-0067">ATP-binding</keyword>
<dbReference type="InterPro" id="IPR002078">
    <property type="entry name" value="Sigma_54_int"/>
</dbReference>
<dbReference type="InterPro" id="IPR008984">
    <property type="entry name" value="SMAD_FHA_dom_sf"/>
</dbReference>
<dbReference type="PRINTS" id="PR01590">
    <property type="entry name" value="HTHFIS"/>
</dbReference>
<dbReference type="CDD" id="cd00009">
    <property type="entry name" value="AAA"/>
    <property type="match status" value="1"/>
</dbReference>
<keyword evidence="6" id="KW-1185">Reference proteome</keyword>
<dbReference type="InterPro" id="IPR027417">
    <property type="entry name" value="P-loop_NTPase"/>
</dbReference>
<dbReference type="SUPFAM" id="SSF46689">
    <property type="entry name" value="Homeodomain-like"/>
    <property type="match status" value="1"/>
</dbReference>
<dbReference type="Gene3D" id="1.10.8.60">
    <property type="match status" value="1"/>
</dbReference>
<dbReference type="InterPro" id="IPR009057">
    <property type="entry name" value="Homeodomain-like_sf"/>
</dbReference>
<dbReference type="SUPFAM" id="SSF49879">
    <property type="entry name" value="SMAD/FHA domain"/>
    <property type="match status" value="1"/>
</dbReference>
<dbReference type="Pfam" id="PF16697">
    <property type="entry name" value="Yop-YscD_cpl"/>
    <property type="match status" value="1"/>
</dbReference>
<dbReference type="PROSITE" id="PS50045">
    <property type="entry name" value="SIGMA54_INTERACT_4"/>
    <property type="match status" value="1"/>
</dbReference>
<feature type="domain" description="Sigma-54 factor interaction" evidence="4">
    <location>
        <begin position="145"/>
        <end position="343"/>
    </location>
</feature>
<dbReference type="InterPro" id="IPR000253">
    <property type="entry name" value="FHA_dom"/>
</dbReference>
<dbReference type="Gene3D" id="3.40.50.300">
    <property type="entry name" value="P-loop containing nucleotide triphosphate hydrolases"/>
    <property type="match status" value="1"/>
</dbReference>
<keyword evidence="1" id="KW-0547">Nucleotide-binding</keyword>
<dbReference type="GO" id="GO:0006355">
    <property type="term" value="P:regulation of DNA-templated transcription"/>
    <property type="evidence" value="ECO:0007669"/>
    <property type="project" value="InterPro"/>
</dbReference>
<dbReference type="AlphaFoldDB" id="A0A0F6W595"/>
<dbReference type="SUPFAM" id="SSF52540">
    <property type="entry name" value="P-loop containing nucleoside triphosphate hydrolases"/>
    <property type="match status" value="1"/>
</dbReference>
<evidence type="ECO:0000313" key="5">
    <source>
        <dbReference type="EMBL" id="AKF07633.1"/>
    </source>
</evidence>
<dbReference type="GO" id="GO:0043565">
    <property type="term" value="F:sequence-specific DNA binding"/>
    <property type="evidence" value="ECO:0007669"/>
    <property type="project" value="InterPro"/>
</dbReference>
<accession>A0A0F6W595</accession>
<gene>
    <name evidence="5" type="ORF">DB32_004782</name>
</gene>
<organism evidence="5 6">
    <name type="scientific">Sandaracinus amylolyticus</name>
    <dbReference type="NCBI Taxonomy" id="927083"/>
    <lineage>
        <taxon>Bacteria</taxon>
        <taxon>Pseudomonadati</taxon>
        <taxon>Myxococcota</taxon>
        <taxon>Polyangia</taxon>
        <taxon>Polyangiales</taxon>
        <taxon>Sandaracinaceae</taxon>
        <taxon>Sandaracinus</taxon>
    </lineage>
</organism>
<dbReference type="KEGG" id="samy:DB32_004782"/>
<dbReference type="InterPro" id="IPR002197">
    <property type="entry name" value="HTH_Fis"/>
</dbReference>
<dbReference type="PANTHER" id="PTHR32071">
    <property type="entry name" value="TRANSCRIPTIONAL REGULATORY PROTEIN"/>
    <property type="match status" value="1"/>
</dbReference>
<dbReference type="Pfam" id="PF14532">
    <property type="entry name" value="Sigma54_activ_2"/>
    <property type="match status" value="1"/>
</dbReference>
<evidence type="ECO:0000259" key="4">
    <source>
        <dbReference type="PROSITE" id="PS50045"/>
    </source>
</evidence>
<feature type="domain" description="FHA" evidence="3">
    <location>
        <begin position="56"/>
        <end position="105"/>
    </location>
</feature>
<evidence type="ECO:0000256" key="2">
    <source>
        <dbReference type="ARBA" id="ARBA00022840"/>
    </source>
</evidence>
<dbReference type="CDD" id="cd00060">
    <property type="entry name" value="FHA"/>
    <property type="match status" value="1"/>
</dbReference>
<dbReference type="InterPro" id="IPR003593">
    <property type="entry name" value="AAA+_ATPase"/>
</dbReference>
<dbReference type="Proteomes" id="UP000034883">
    <property type="component" value="Chromosome"/>
</dbReference>
<reference evidence="5 6" key="1">
    <citation type="submission" date="2015-03" db="EMBL/GenBank/DDBJ databases">
        <title>Genome assembly of Sandaracinus amylolyticus DSM 53668.</title>
        <authorList>
            <person name="Sharma G."/>
            <person name="Subramanian S."/>
        </authorList>
    </citation>
    <scope>NUCLEOTIDE SEQUENCE [LARGE SCALE GENOMIC DNA]</scope>
    <source>
        <strain evidence="5 6">DSM 53668</strain>
    </source>
</reference>
<name>A0A0F6W595_9BACT</name>
<dbReference type="InterPro" id="IPR032030">
    <property type="entry name" value="YscD_cytoplasmic_dom"/>
</dbReference>
<dbReference type="STRING" id="927083.DB32_004782"/>
<dbReference type="PANTHER" id="PTHR32071:SF57">
    <property type="entry name" value="C4-DICARBOXYLATE TRANSPORT TRANSCRIPTIONAL REGULATORY PROTEIN DCTD"/>
    <property type="match status" value="1"/>
</dbReference>